<reference evidence="6 7" key="1">
    <citation type="submission" date="2021-05" db="EMBL/GenBank/DDBJ databases">
        <authorList>
            <person name="Zhang Z.D."/>
            <person name="Osman G."/>
        </authorList>
    </citation>
    <scope>NUCLEOTIDE SEQUENCE [LARGE SCALE GENOMIC DNA]</scope>
    <source>
        <strain evidence="6 7">KCTC 32217</strain>
    </source>
</reference>
<protein>
    <submittedName>
        <fullName evidence="6">TlpA family protein disulfide reductase</fullName>
    </submittedName>
</protein>
<keyword evidence="2" id="KW-0201">Cytochrome c-type biogenesis</keyword>
<gene>
    <name evidence="6" type="ORF">KI659_16670</name>
</gene>
<dbReference type="CDD" id="cd02966">
    <property type="entry name" value="TlpA_like_family"/>
    <property type="match status" value="1"/>
</dbReference>
<comment type="caution">
    <text evidence="6">The sequence shown here is derived from an EMBL/GenBank/DDBJ whole genome shotgun (WGS) entry which is preliminary data.</text>
</comment>
<evidence type="ECO:0000313" key="7">
    <source>
        <dbReference type="Proteomes" id="UP001319104"/>
    </source>
</evidence>
<dbReference type="EMBL" id="JAHCMY010000016">
    <property type="protein sequence ID" value="MBS9525654.1"/>
    <property type="molecule type" value="Genomic_DNA"/>
</dbReference>
<dbReference type="InterPro" id="IPR036249">
    <property type="entry name" value="Thioredoxin-like_sf"/>
</dbReference>
<dbReference type="GO" id="GO:0017004">
    <property type="term" value="P:cytochrome complex assembly"/>
    <property type="evidence" value="ECO:0007669"/>
    <property type="project" value="UniProtKB-KW"/>
</dbReference>
<dbReference type="AlphaFoldDB" id="A0AAP2CKW7"/>
<proteinExistence type="predicted"/>
<evidence type="ECO:0000256" key="3">
    <source>
        <dbReference type="ARBA" id="ARBA00023157"/>
    </source>
</evidence>
<dbReference type="InterPro" id="IPR013766">
    <property type="entry name" value="Thioredoxin_domain"/>
</dbReference>
<dbReference type="PANTHER" id="PTHR42852">
    <property type="entry name" value="THIOL:DISULFIDE INTERCHANGE PROTEIN DSBE"/>
    <property type="match status" value="1"/>
</dbReference>
<sequence length="540" mass="61330">MKKRTILSFLALLCLVGSGIYLYGERVAHPDFHQSGPSGSDAAFPGSSGEPAPVVIYGELANRQGVDSLWLRVYDPFIGKSSKTPPPRIQGVDVEMGRITDGVFPGKDLVFQVETAKVATPIYLDLNEGNQPLLDRVLAFPGDSVRVRIERDMHRVLFDGPQALFYKVQYELAAAEASQKFGTNPILLTHDAGNRSKYGPPSFEFGRKLNVMVKGREQLDWFKTQLEVDFFESSAYQKLQFFEDKLSSDRLKLLEADLWGRHYLPIFQSYYFLLKESLRGGNIELVDEMRSFYESQLSGIQHSPIDHEMLVYAADFQDWLIIKARIEGVLEEKSVIEQLVKNSSPMADRALVRYILNETQEVDLDRSNYMSLLKQVKEPVSQELLRQFGGRVVSGEEAYPFRLPDAAGDTVTLESLRGKWLFVDFWYTGCGGCVQFYQQVVSRLEERYVDDARLEILSINTDTDSRRWKKSIQSNNYTSDHAINLSTGGNDHPLLGHYNIQAFPYQVLIDPEGKVYKTGDLRKPANELIHELDLLINLQP</sequence>
<dbReference type="GO" id="GO:0030313">
    <property type="term" value="C:cell envelope"/>
    <property type="evidence" value="ECO:0007669"/>
    <property type="project" value="UniProtKB-SubCell"/>
</dbReference>
<evidence type="ECO:0000313" key="6">
    <source>
        <dbReference type="EMBL" id="MBS9525654.1"/>
    </source>
</evidence>
<keyword evidence="7" id="KW-1185">Reference proteome</keyword>
<organism evidence="6 7">
    <name type="scientific">Litoribacter ruber</name>
    <dbReference type="NCBI Taxonomy" id="702568"/>
    <lineage>
        <taxon>Bacteria</taxon>
        <taxon>Pseudomonadati</taxon>
        <taxon>Bacteroidota</taxon>
        <taxon>Cytophagia</taxon>
        <taxon>Cytophagales</taxon>
        <taxon>Cyclobacteriaceae</taxon>
        <taxon>Litoribacter</taxon>
    </lineage>
</organism>
<evidence type="ECO:0000256" key="1">
    <source>
        <dbReference type="ARBA" id="ARBA00004196"/>
    </source>
</evidence>
<keyword evidence="4" id="KW-0676">Redox-active center</keyword>
<name>A0AAP2CKW7_9BACT</name>
<dbReference type="InterPro" id="IPR012336">
    <property type="entry name" value="Thioredoxin-like_fold"/>
</dbReference>
<feature type="domain" description="Thioredoxin" evidence="5">
    <location>
        <begin position="392"/>
        <end position="537"/>
    </location>
</feature>
<dbReference type="RefSeq" id="WP_213946513.1">
    <property type="nucleotide sequence ID" value="NZ_JAHCMY010000016.1"/>
</dbReference>
<evidence type="ECO:0000256" key="2">
    <source>
        <dbReference type="ARBA" id="ARBA00022748"/>
    </source>
</evidence>
<dbReference type="Gene3D" id="3.40.30.10">
    <property type="entry name" value="Glutaredoxin"/>
    <property type="match status" value="1"/>
</dbReference>
<keyword evidence="3" id="KW-1015">Disulfide bond</keyword>
<dbReference type="InterPro" id="IPR050553">
    <property type="entry name" value="Thioredoxin_ResA/DsbE_sf"/>
</dbReference>
<dbReference type="PROSITE" id="PS51352">
    <property type="entry name" value="THIOREDOXIN_2"/>
    <property type="match status" value="1"/>
</dbReference>
<dbReference type="Proteomes" id="UP001319104">
    <property type="component" value="Unassembled WGS sequence"/>
</dbReference>
<evidence type="ECO:0000259" key="5">
    <source>
        <dbReference type="PROSITE" id="PS51352"/>
    </source>
</evidence>
<dbReference type="PANTHER" id="PTHR42852:SF6">
    <property type="entry name" value="THIOL:DISULFIDE INTERCHANGE PROTEIN DSBE"/>
    <property type="match status" value="1"/>
</dbReference>
<dbReference type="Pfam" id="PF13905">
    <property type="entry name" value="Thioredoxin_8"/>
    <property type="match status" value="1"/>
</dbReference>
<evidence type="ECO:0000256" key="4">
    <source>
        <dbReference type="ARBA" id="ARBA00023284"/>
    </source>
</evidence>
<comment type="subcellular location">
    <subcellularLocation>
        <location evidence="1">Cell envelope</location>
    </subcellularLocation>
</comment>
<accession>A0AAP2CKW7</accession>
<dbReference type="SUPFAM" id="SSF52833">
    <property type="entry name" value="Thioredoxin-like"/>
    <property type="match status" value="1"/>
</dbReference>